<evidence type="ECO:0000256" key="2">
    <source>
        <dbReference type="ARBA" id="ARBA00022845"/>
    </source>
</evidence>
<dbReference type="PROSITE" id="PS50303">
    <property type="entry name" value="PUM_HD"/>
    <property type="match status" value="1"/>
</dbReference>
<accession>A0A9Q0HB87</accession>
<dbReference type="InterPro" id="IPR033712">
    <property type="entry name" value="Pumilio_RNA-bd"/>
</dbReference>
<dbReference type="GO" id="GO:0006417">
    <property type="term" value="P:regulation of translation"/>
    <property type="evidence" value="ECO:0007669"/>
    <property type="project" value="UniProtKB-KW"/>
</dbReference>
<dbReference type="EMBL" id="JAMYWD010000008">
    <property type="protein sequence ID" value="KAJ4962609.1"/>
    <property type="molecule type" value="Genomic_DNA"/>
</dbReference>
<dbReference type="Pfam" id="PF00806">
    <property type="entry name" value="PUF"/>
    <property type="match status" value="8"/>
</dbReference>
<dbReference type="FunFam" id="1.25.10.10:FF:000237">
    <property type="entry name" value="Pumilio homolog 9"/>
    <property type="match status" value="1"/>
</dbReference>
<dbReference type="CDD" id="cd07920">
    <property type="entry name" value="Pumilio"/>
    <property type="match status" value="1"/>
</dbReference>
<keyword evidence="1" id="KW-0677">Repeat</keyword>
<dbReference type="AlphaFoldDB" id="A0A9Q0HB87"/>
<feature type="repeat" description="Pumilio" evidence="4">
    <location>
        <begin position="319"/>
        <end position="354"/>
    </location>
</feature>
<feature type="repeat" description="Pumilio" evidence="4">
    <location>
        <begin position="355"/>
        <end position="395"/>
    </location>
</feature>
<feature type="repeat" description="Pumilio" evidence="4">
    <location>
        <begin position="467"/>
        <end position="502"/>
    </location>
</feature>
<feature type="repeat" description="Pumilio" evidence="4">
    <location>
        <begin position="503"/>
        <end position="538"/>
    </location>
</feature>
<gene>
    <name evidence="6" type="ORF">NE237_022548</name>
</gene>
<dbReference type="OrthoDB" id="668540at2759"/>
<dbReference type="InterPro" id="IPR001313">
    <property type="entry name" value="Pumilio_RNA-bd_rpt"/>
</dbReference>
<feature type="repeat" description="Pumilio" evidence="4">
    <location>
        <begin position="283"/>
        <end position="318"/>
    </location>
</feature>
<keyword evidence="7" id="KW-1185">Reference proteome</keyword>
<evidence type="ECO:0000313" key="7">
    <source>
        <dbReference type="Proteomes" id="UP001141806"/>
    </source>
</evidence>
<dbReference type="SUPFAM" id="SSF48371">
    <property type="entry name" value="ARM repeat"/>
    <property type="match status" value="1"/>
</dbReference>
<organism evidence="6 7">
    <name type="scientific">Protea cynaroides</name>
    <dbReference type="NCBI Taxonomy" id="273540"/>
    <lineage>
        <taxon>Eukaryota</taxon>
        <taxon>Viridiplantae</taxon>
        <taxon>Streptophyta</taxon>
        <taxon>Embryophyta</taxon>
        <taxon>Tracheophyta</taxon>
        <taxon>Spermatophyta</taxon>
        <taxon>Magnoliopsida</taxon>
        <taxon>Proteales</taxon>
        <taxon>Proteaceae</taxon>
        <taxon>Protea</taxon>
    </lineage>
</organism>
<comment type="function">
    <text evidence="3">Sequence-specific RNA-binding protein that regulates translation and mRNA stability by binding the 3'-UTR of target mRNAs.</text>
</comment>
<feature type="domain" description="PUM-HD" evidence="5">
    <location>
        <begin position="260"/>
        <end position="602"/>
    </location>
</feature>
<dbReference type="SMART" id="SM00025">
    <property type="entry name" value="Pumilio"/>
    <property type="match status" value="8"/>
</dbReference>
<name>A0A9Q0HB87_9MAGN</name>
<proteinExistence type="predicted"/>
<dbReference type="PROSITE" id="PS50302">
    <property type="entry name" value="PUM"/>
    <property type="match status" value="7"/>
</dbReference>
<dbReference type="PANTHER" id="PTHR12537">
    <property type="entry name" value="RNA BINDING PROTEIN PUMILIO-RELATED"/>
    <property type="match status" value="1"/>
</dbReference>
<comment type="caution">
    <text evidence="6">The sequence shown here is derived from an EMBL/GenBank/DDBJ whole genome shotgun (WGS) entry which is preliminary data.</text>
</comment>
<feature type="repeat" description="Pumilio" evidence="4">
    <location>
        <begin position="539"/>
        <end position="576"/>
    </location>
</feature>
<sequence>MERKDDGEELDKLLHEIHPIAMSPSSVTDTRLQYLQRQMFLNNGNINSVNNNIPFSVPTQNPRSLGTLSDPSLDDGFARLGISSPYQSLFYSRPSTSHGSEIFGAPMLDNPASMDHLIGQGFPSLSYQQLQQELQRLMHQQALARQLVASLRARAETYAVPGSNPIAISDEPCGEFFNGARGMDSSTAASINGCRNSCCRHQSRNKCSFQLPRPSSREYTKRYPMMPCSDGNGFRLDSDGHYRVAAPDGQLLEMENSNTLRSPLFNQRLHHLQQPPNYSSLEDLRGRLVAVAKDQHGCRFLQKKFEEGRVEDIEMIFAEVKDHVGELMVHPFGNYLVQKLSEACTDEQKMEIVRTITNEEFQLVKICIDMHGTRAVQKLLEHLSTPEQISCVMLALRPGTVILTKDVNGHHVIQHCLQRFSNEDNKYLLNTVADNCIEIATDSSGCCVMQHCVAHAQGGPRERLLAEITANALVLAQDRYGNYVVQYILGLKIPHVMAAVLRELEGSYITLSLQKFSSHVVEKCLKETEEQQSTRIVKELLSSSKFVTLLDDAFGNYVVQSALSVSKGDIHKAIVDIMQNHIPSMRSNPYGKRILERINARR</sequence>
<dbReference type="InterPro" id="IPR016024">
    <property type="entry name" value="ARM-type_fold"/>
</dbReference>
<dbReference type="InterPro" id="IPR011989">
    <property type="entry name" value="ARM-like"/>
</dbReference>
<dbReference type="InterPro" id="IPR033133">
    <property type="entry name" value="PUM-HD"/>
</dbReference>
<dbReference type="Proteomes" id="UP001141806">
    <property type="component" value="Unassembled WGS sequence"/>
</dbReference>
<dbReference type="PANTHER" id="PTHR12537:SF63">
    <property type="entry name" value="PUMILIO HOMOLOG 15"/>
    <property type="match status" value="1"/>
</dbReference>
<dbReference type="GO" id="GO:0005737">
    <property type="term" value="C:cytoplasm"/>
    <property type="evidence" value="ECO:0007669"/>
    <property type="project" value="TreeGrafter"/>
</dbReference>
<keyword evidence="2" id="KW-0810">Translation regulation</keyword>
<reference evidence="6" key="1">
    <citation type="journal article" date="2023" name="Plant J.">
        <title>The genome of the king protea, Protea cynaroides.</title>
        <authorList>
            <person name="Chang J."/>
            <person name="Duong T.A."/>
            <person name="Schoeman C."/>
            <person name="Ma X."/>
            <person name="Roodt D."/>
            <person name="Barker N."/>
            <person name="Li Z."/>
            <person name="Van de Peer Y."/>
            <person name="Mizrachi E."/>
        </authorList>
    </citation>
    <scope>NUCLEOTIDE SEQUENCE</scope>
    <source>
        <tissue evidence="6">Young leaves</tissue>
    </source>
</reference>
<evidence type="ECO:0000313" key="6">
    <source>
        <dbReference type="EMBL" id="KAJ4962609.1"/>
    </source>
</evidence>
<evidence type="ECO:0000259" key="5">
    <source>
        <dbReference type="PROSITE" id="PS50303"/>
    </source>
</evidence>
<evidence type="ECO:0000256" key="1">
    <source>
        <dbReference type="ARBA" id="ARBA00022737"/>
    </source>
</evidence>
<feature type="repeat" description="Pumilio" evidence="4">
    <location>
        <begin position="431"/>
        <end position="466"/>
    </location>
</feature>
<dbReference type="Gene3D" id="1.25.10.10">
    <property type="entry name" value="Leucine-rich Repeat Variant"/>
    <property type="match status" value="1"/>
</dbReference>
<evidence type="ECO:0000256" key="3">
    <source>
        <dbReference type="ARBA" id="ARBA00058490"/>
    </source>
</evidence>
<protein>
    <recommendedName>
        <fullName evidence="5">PUM-HD domain-containing protein</fullName>
    </recommendedName>
</protein>
<dbReference type="GO" id="GO:0003729">
    <property type="term" value="F:mRNA binding"/>
    <property type="evidence" value="ECO:0007669"/>
    <property type="project" value="TreeGrafter"/>
</dbReference>
<evidence type="ECO:0000256" key="4">
    <source>
        <dbReference type="PROSITE-ProRule" id="PRU00317"/>
    </source>
</evidence>